<feature type="region of interest" description="Disordered" evidence="4">
    <location>
        <begin position="358"/>
        <end position="379"/>
    </location>
</feature>
<accession>A0A014N4H8</accession>
<dbReference type="GO" id="GO:0008270">
    <property type="term" value="F:zinc ion binding"/>
    <property type="evidence" value="ECO:0007669"/>
    <property type="project" value="UniProtKB-KW"/>
</dbReference>
<evidence type="ECO:0000313" key="7">
    <source>
        <dbReference type="Proteomes" id="UP000030151"/>
    </source>
</evidence>
<reference evidence="6 7" key="1">
    <citation type="submission" date="2014-02" db="EMBL/GenBank/DDBJ databases">
        <title>The genome sequence of the entomopathogenic fungus Metarhizium robertsii ARSEF 2575.</title>
        <authorList>
            <person name="Giuliano Garisto Donzelli B."/>
            <person name="Roe B.A."/>
            <person name="Macmil S.L."/>
            <person name="Krasnoff S.B."/>
            <person name="Gibson D.M."/>
        </authorList>
    </citation>
    <scope>NUCLEOTIDE SEQUENCE [LARGE SCALE GENOMIC DNA]</scope>
    <source>
        <strain evidence="6 7">ARSEF 2575</strain>
    </source>
</reference>
<protein>
    <submittedName>
        <fullName evidence="6">PHD-finger domain protein</fullName>
    </submittedName>
</protein>
<evidence type="ECO:0000256" key="3">
    <source>
        <dbReference type="ARBA" id="ARBA00022833"/>
    </source>
</evidence>
<feature type="region of interest" description="Disordered" evidence="4">
    <location>
        <begin position="189"/>
        <end position="244"/>
    </location>
</feature>
<dbReference type="InterPro" id="IPR028938">
    <property type="entry name" value="Rsf1-like"/>
</dbReference>
<comment type="caution">
    <text evidence="6">The sequence shown here is derived from an EMBL/GenBank/DDBJ whole genome shotgun (WGS) entry which is preliminary data.</text>
</comment>
<feature type="domain" description="Zinc finger PHD-type" evidence="5">
    <location>
        <begin position="431"/>
        <end position="481"/>
    </location>
</feature>
<keyword evidence="3" id="KW-0862">Zinc</keyword>
<evidence type="ECO:0000256" key="2">
    <source>
        <dbReference type="ARBA" id="ARBA00022771"/>
    </source>
</evidence>
<feature type="compositionally biased region" description="Polar residues" evidence="4">
    <location>
        <begin position="578"/>
        <end position="610"/>
    </location>
</feature>
<evidence type="ECO:0000256" key="1">
    <source>
        <dbReference type="ARBA" id="ARBA00022723"/>
    </source>
</evidence>
<feature type="compositionally biased region" description="Polar residues" evidence="4">
    <location>
        <begin position="554"/>
        <end position="568"/>
    </location>
</feature>
<keyword evidence="2" id="KW-0863">Zinc-finger</keyword>
<dbReference type="InterPro" id="IPR001965">
    <property type="entry name" value="Znf_PHD"/>
</dbReference>
<dbReference type="PANTHER" id="PTHR14296:SF3">
    <property type="entry name" value="DIKAR, ISOFORM F"/>
    <property type="match status" value="1"/>
</dbReference>
<feature type="compositionally biased region" description="Basic and acidic residues" evidence="4">
    <location>
        <begin position="686"/>
        <end position="697"/>
    </location>
</feature>
<evidence type="ECO:0000256" key="4">
    <source>
        <dbReference type="SAM" id="MobiDB-lite"/>
    </source>
</evidence>
<feature type="region of interest" description="Disordered" evidence="4">
    <location>
        <begin position="315"/>
        <end position="342"/>
    </location>
</feature>
<dbReference type="PROSITE" id="PS01359">
    <property type="entry name" value="ZF_PHD_1"/>
    <property type="match status" value="1"/>
</dbReference>
<feature type="compositionally biased region" description="Polar residues" evidence="4">
    <location>
        <begin position="698"/>
        <end position="708"/>
    </location>
</feature>
<dbReference type="HOGENOM" id="CLU_015602_1_0_1"/>
<dbReference type="GO" id="GO:0006355">
    <property type="term" value="P:regulation of DNA-templated transcription"/>
    <property type="evidence" value="ECO:0007669"/>
    <property type="project" value="InterPro"/>
</dbReference>
<feature type="compositionally biased region" description="Basic and acidic residues" evidence="4">
    <location>
        <begin position="319"/>
        <end position="342"/>
    </location>
</feature>
<feature type="region of interest" description="Disordered" evidence="4">
    <location>
        <begin position="686"/>
        <end position="708"/>
    </location>
</feature>
<dbReference type="SMART" id="SM00249">
    <property type="entry name" value="PHD"/>
    <property type="match status" value="1"/>
</dbReference>
<dbReference type="AlphaFoldDB" id="A0A014N4H8"/>
<dbReference type="SUPFAM" id="SSF57903">
    <property type="entry name" value="FYVE/PHD zinc finger"/>
    <property type="match status" value="1"/>
</dbReference>
<proteinExistence type="predicted"/>
<dbReference type="GO" id="GO:0031213">
    <property type="term" value="C:RSF complex"/>
    <property type="evidence" value="ECO:0007669"/>
    <property type="project" value="InterPro"/>
</dbReference>
<dbReference type="InterPro" id="IPR019786">
    <property type="entry name" value="Zinc_finger_PHD-type_CS"/>
</dbReference>
<sequence length="732" mass="82985">MPSHKRVISGDGGDEPPSILHRIRNMWQFANLCQWIYMFGKAAKIDDAIDIEEIETDCLRPQPTLLSDIALALLKLVSTHRGLTPDVLDPQLRKQYLAKAPKQNPFGSQNCISRIRAIVFFNVNGQHEQIKVLQKLTQWTMVHPERLREKMVEHKDAEQSNWRIEPYGWDKHDRVYYVLDDNRIYRFTEPQSNGPQLKPRKTKQYRTGRRVSKRRRISSSCEDDVEDLSDRQYDSQPPEDDLGGGAWECIAITLQETKSFIETLAKTRDGNEKTLRKQLETHLLPILEKQEEATKRRELQRERELLNLAKMANAKRSSRIADKVQKKKRDVEEKEEQRQRLEAERVEHREKLVQLKLEQERDSRMHARQRRLKEREARRMRHEEELAQLSEDSKHAPEAARISERRLHAEIQRNQQALKDIEQEEDDWVFDCICGLHGQVDDGTHSVACESCNVWQHSKCLGIPEDEADQSEFRFVCSSCRRRDDDKNASPKTIIKIKVRPSKIMPNAPTRADAHTVSEVKHDSIIQSGQDRSAEKPSSLVLQREVRPNGLAMASNQPPSQATISRLGSNRDVESYKYCNSSNKASPNISGSTALSESQSLATHGSSTAKQDVARNAQAGELAQLSLSIVDTKAPIDTGESLSSAPYLAPGDSKYSALRLNQTGCSPLTQQSPTIVMPATHTKDNLESCKGAAEERNSSSAPDSLPVSITSFAATPGFVSTPIRPNEEHEAG</sequence>
<dbReference type="Pfam" id="PF00628">
    <property type="entry name" value="PHD"/>
    <property type="match status" value="1"/>
</dbReference>
<dbReference type="PANTHER" id="PTHR14296">
    <property type="entry name" value="REMODELING AND SPACING FACTOR 1"/>
    <property type="match status" value="1"/>
</dbReference>
<feature type="region of interest" description="Disordered" evidence="4">
    <location>
        <begin position="502"/>
        <end position="540"/>
    </location>
</feature>
<dbReference type="InterPro" id="IPR013083">
    <property type="entry name" value="Znf_RING/FYVE/PHD"/>
</dbReference>
<dbReference type="InterPro" id="IPR011011">
    <property type="entry name" value="Znf_FYVE_PHD"/>
</dbReference>
<keyword evidence="1" id="KW-0479">Metal-binding</keyword>
<gene>
    <name evidence="6" type="ORF">X797_005730</name>
</gene>
<dbReference type="Gene3D" id="3.30.40.10">
    <property type="entry name" value="Zinc/RING finger domain, C3HC4 (zinc finger)"/>
    <property type="match status" value="1"/>
</dbReference>
<evidence type="ECO:0000259" key="5">
    <source>
        <dbReference type="SMART" id="SM00249"/>
    </source>
</evidence>
<dbReference type="eggNOG" id="KOG1472">
    <property type="taxonomic scope" value="Eukaryota"/>
</dbReference>
<dbReference type="EMBL" id="JELW01000009">
    <property type="protein sequence ID" value="EXV01157.1"/>
    <property type="molecule type" value="Genomic_DNA"/>
</dbReference>
<dbReference type="Proteomes" id="UP000030151">
    <property type="component" value="Unassembled WGS sequence"/>
</dbReference>
<name>A0A014N4H8_9HYPO</name>
<evidence type="ECO:0000313" key="6">
    <source>
        <dbReference type="EMBL" id="EXV01157.1"/>
    </source>
</evidence>
<organism evidence="6 7">
    <name type="scientific">Metarhizium robertsii</name>
    <dbReference type="NCBI Taxonomy" id="568076"/>
    <lineage>
        <taxon>Eukaryota</taxon>
        <taxon>Fungi</taxon>
        <taxon>Dikarya</taxon>
        <taxon>Ascomycota</taxon>
        <taxon>Pezizomycotina</taxon>
        <taxon>Sordariomycetes</taxon>
        <taxon>Hypocreomycetidae</taxon>
        <taxon>Hypocreales</taxon>
        <taxon>Clavicipitaceae</taxon>
        <taxon>Metarhizium</taxon>
    </lineage>
</organism>
<feature type="region of interest" description="Disordered" evidence="4">
    <location>
        <begin position="578"/>
        <end position="611"/>
    </location>
</feature>
<dbReference type="InterPro" id="IPR019787">
    <property type="entry name" value="Znf_PHD-finger"/>
</dbReference>
<dbReference type="OrthoDB" id="303107at2759"/>
<feature type="region of interest" description="Disordered" evidence="4">
    <location>
        <begin position="550"/>
        <end position="569"/>
    </location>
</feature>
<feature type="compositionally biased region" description="Basic and acidic residues" evidence="4">
    <location>
        <begin position="512"/>
        <end position="524"/>
    </location>
</feature>
<feature type="compositionally biased region" description="Basic residues" evidence="4">
    <location>
        <begin position="198"/>
        <end position="217"/>
    </location>
</feature>